<dbReference type="Pfam" id="PF04471">
    <property type="entry name" value="Mrr_cat"/>
    <property type="match status" value="1"/>
</dbReference>
<organism evidence="2 3">
    <name type="scientific">Halorubrum ezzemoulense</name>
    <name type="common">Halorubrum chaoviator</name>
    <dbReference type="NCBI Taxonomy" id="337243"/>
    <lineage>
        <taxon>Archaea</taxon>
        <taxon>Methanobacteriati</taxon>
        <taxon>Methanobacteriota</taxon>
        <taxon>Stenosarchaea group</taxon>
        <taxon>Halobacteria</taxon>
        <taxon>Halobacteriales</taxon>
        <taxon>Haloferacaceae</taxon>
        <taxon>Halorubrum</taxon>
    </lineage>
</organism>
<dbReference type="Gene3D" id="3.40.1350.10">
    <property type="match status" value="1"/>
</dbReference>
<dbReference type="PANTHER" id="PTHR30015">
    <property type="entry name" value="MRR RESTRICTION SYSTEM PROTEIN"/>
    <property type="match status" value="1"/>
</dbReference>
<keyword evidence="2" id="KW-0540">Nuclease</keyword>
<dbReference type="EMBL" id="JAQLUK010000003">
    <property type="protein sequence ID" value="MDB2291543.1"/>
    <property type="molecule type" value="Genomic_DNA"/>
</dbReference>
<keyword evidence="2" id="KW-0255">Endonuclease</keyword>
<dbReference type="Proteomes" id="UP001210528">
    <property type="component" value="Unassembled WGS sequence"/>
</dbReference>
<comment type="caution">
    <text evidence="2">The sequence shown here is derived from an EMBL/GenBank/DDBJ whole genome shotgun (WGS) entry which is preliminary data.</text>
</comment>
<evidence type="ECO:0000313" key="3">
    <source>
        <dbReference type="Proteomes" id="UP001210528"/>
    </source>
</evidence>
<dbReference type="PANTHER" id="PTHR30015:SF7">
    <property type="entry name" value="TYPE IV METHYL-DIRECTED RESTRICTION ENZYME ECOKMRR"/>
    <property type="match status" value="1"/>
</dbReference>
<dbReference type="RefSeq" id="WP_271942272.1">
    <property type="nucleotide sequence ID" value="NZ_JAQLTY010000002.1"/>
</dbReference>
<accession>A0ABT4Z1A3</accession>
<proteinExistence type="predicted"/>
<gene>
    <name evidence="2" type="ORF">PM085_04485</name>
</gene>
<dbReference type="InterPro" id="IPR007560">
    <property type="entry name" value="Restrct_endonuc_IV_Mrr"/>
</dbReference>
<keyword evidence="2" id="KW-0378">Hydrolase</keyword>
<reference evidence="2 3" key="1">
    <citation type="submission" date="2023-01" db="EMBL/GenBank/DDBJ databases">
        <title>Halorubrum ezzemoulense from Santa Pola, Spain.</title>
        <authorList>
            <person name="Feng Y."/>
            <person name="Louyakis A.S."/>
            <person name="Gogarten J.P."/>
        </authorList>
    </citation>
    <scope>NUCLEOTIDE SEQUENCE [LARGE SCALE GENOMIC DNA]</scope>
    <source>
        <strain evidence="2 3">AMM015</strain>
    </source>
</reference>
<feature type="domain" description="Restriction endonuclease type IV Mrr" evidence="1">
    <location>
        <begin position="18"/>
        <end position="126"/>
    </location>
</feature>
<protein>
    <submittedName>
        <fullName evidence="2">Restriction endonuclease</fullName>
    </submittedName>
</protein>
<evidence type="ECO:0000259" key="1">
    <source>
        <dbReference type="Pfam" id="PF04471"/>
    </source>
</evidence>
<dbReference type="GO" id="GO:0004519">
    <property type="term" value="F:endonuclease activity"/>
    <property type="evidence" value="ECO:0007669"/>
    <property type="project" value="UniProtKB-KW"/>
</dbReference>
<keyword evidence="3" id="KW-1185">Reference proteome</keyword>
<evidence type="ECO:0000313" key="2">
    <source>
        <dbReference type="EMBL" id="MDB2291543.1"/>
    </source>
</evidence>
<name>A0ABT4Z1A3_HALEZ</name>
<dbReference type="InterPro" id="IPR011335">
    <property type="entry name" value="Restrct_endonuc-II-like"/>
</dbReference>
<dbReference type="SUPFAM" id="SSF52980">
    <property type="entry name" value="Restriction endonuclease-like"/>
    <property type="match status" value="1"/>
</dbReference>
<dbReference type="InterPro" id="IPR011856">
    <property type="entry name" value="tRNA_endonuc-like_dom_sf"/>
</dbReference>
<dbReference type="InterPro" id="IPR052906">
    <property type="entry name" value="Type_IV_Methyl-Rstrct_Enzyme"/>
</dbReference>
<sequence>MAEYDTILSKLRQIHPTDGFEPFIADLWDRQGWQTKVTKNSKDRGVDVIAEKESPVSRRQVIQTKLNAKGNKVGRPEIQQYNSLKNQEPKPDVVIVITTSSFTRDAKKAAENLNVKLVSGKELVDIIAKTDSSDLLRKYTESTDKNLKQRRTGKSGSERLTDKLEKLRCEANKRYNKPEKIEVSDCDINVIGMSFQEDDNVAFDSYLISYTSLMDDLAFLGLRDRSFSDVPAVKNIHIFYGSNHPDMFHQRMKLKTAAEKCGFVVLDKSEDMFVIGEPADRIPDDTEIIKLIKKLLLEIDNISLDDVDFLTWAKD</sequence>